<proteinExistence type="inferred from homology"/>
<evidence type="ECO:0000256" key="1">
    <source>
        <dbReference type="ARBA" id="ARBA00004651"/>
    </source>
</evidence>
<dbReference type="GO" id="GO:0098797">
    <property type="term" value="C:plasma membrane protein complex"/>
    <property type="evidence" value="ECO:0007669"/>
    <property type="project" value="TreeGrafter"/>
</dbReference>
<comment type="subcellular location">
    <subcellularLocation>
        <location evidence="1">Cell membrane</location>
        <topology evidence="1">Multi-pass membrane protein</topology>
    </subcellularLocation>
</comment>
<evidence type="ECO:0000256" key="2">
    <source>
        <dbReference type="ARBA" id="ARBA00005236"/>
    </source>
</evidence>
<dbReference type="GO" id="GO:0044874">
    <property type="term" value="P:lipoprotein localization to outer membrane"/>
    <property type="evidence" value="ECO:0007669"/>
    <property type="project" value="TreeGrafter"/>
</dbReference>
<organism evidence="9 10">
    <name type="scientific">Sporofaciens musculi</name>
    <dbReference type="NCBI Taxonomy" id="2681861"/>
    <lineage>
        <taxon>Bacteria</taxon>
        <taxon>Bacillati</taxon>
        <taxon>Bacillota</taxon>
        <taxon>Clostridia</taxon>
        <taxon>Lachnospirales</taxon>
        <taxon>Lachnospiraceae</taxon>
        <taxon>Sporofaciens</taxon>
    </lineage>
</organism>
<name>A0A7X3MIR6_9FIRM</name>
<dbReference type="InterPro" id="IPR003838">
    <property type="entry name" value="ABC3_permease_C"/>
</dbReference>
<dbReference type="Proteomes" id="UP000460412">
    <property type="component" value="Unassembled WGS sequence"/>
</dbReference>
<feature type="transmembrane region" description="Helical" evidence="7">
    <location>
        <begin position="347"/>
        <end position="369"/>
    </location>
</feature>
<evidence type="ECO:0000256" key="6">
    <source>
        <dbReference type="ARBA" id="ARBA00023136"/>
    </source>
</evidence>
<protein>
    <submittedName>
        <fullName evidence="9">FtsX-like permease family protein</fullName>
    </submittedName>
</protein>
<feature type="transmembrane region" description="Helical" evidence="7">
    <location>
        <begin position="303"/>
        <end position="326"/>
    </location>
</feature>
<feature type="domain" description="ABC3 transporter permease C-terminal" evidence="8">
    <location>
        <begin position="307"/>
        <end position="439"/>
    </location>
</feature>
<reference evidence="9 10" key="1">
    <citation type="submission" date="2019-12" db="EMBL/GenBank/DDBJ databases">
        <title>Sporaefaciens musculi gen. nov., sp. nov., a novel bacterium isolated from the caecum of an obese mouse.</title>
        <authorList>
            <person name="Rasmussen T.S."/>
            <person name="Streidl T."/>
            <person name="Hitch T.C.A."/>
            <person name="Wortmann E."/>
            <person name="Deptula P."/>
            <person name="Hansen M."/>
            <person name="Nielsen D.S."/>
            <person name="Clavel T."/>
            <person name="Vogensen F.K."/>
        </authorList>
    </citation>
    <scope>NUCLEOTIDE SEQUENCE [LARGE SCALE GENOMIC DNA]</scope>
    <source>
        <strain evidence="9 10">WCA-9-b2</strain>
    </source>
</reference>
<evidence type="ECO:0000313" key="10">
    <source>
        <dbReference type="Proteomes" id="UP000460412"/>
    </source>
</evidence>
<feature type="transmembrane region" description="Helical" evidence="7">
    <location>
        <begin position="20"/>
        <end position="38"/>
    </location>
</feature>
<keyword evidence="3" id="KW-1003">Cell membrane</keyword>
<dbReference type="EMBL" id="WUQX01000001">
    <property type="protein sequence ID" value="MXP77084.1"/>
    <property type="molecule type" value="Genomic_DNA"/>
</dbReference>
<dbReference type="PANTHER" id="PTHR30489:SF0">
    <property type="entry name" value="LIPOPROTEIN-RELEASING SYSTEM TRANSMEMBRANE PROTEIN LOLE"/>
    <property type="match status" value="1"/>
</dbReference>
<comment type="similarity">
    <text evidence="2">Belongs to the ABC-4 integral membrane protein family. LolC/E subfamily.</text>
</comment>
<accession>A0A7X3MIR6</accession>
<keyword evidence="4 7" id="KW-0812">Transmembrane</keyword>
<evidence type="ECO:0000313" key="9">
    <source>
        <dbReference type="EMBL" id="MXP77084.1"/>
    </source>
</evidence>
<dbReference type="Pfam" id="PF02687">
    <property type="entry name" value="FtsX"/>
    <property type="match status" value="1"/>
</dbReference>
<evidence type="ECO:0000256" key="3">
    <source>
        <dbReference type="ARBA" id="ARBA00022475"/>
    </source>
</evidence>
<dbReference type="AlphaFoldDB" id="A0A7X3MIR6"/>
<keyword evidence="6 7" id="KW-0472">Membrane</keyword>
<gene>
    <name evidence="9" type="ORF">GN277_17380</name>
</gene>
<evidence type="ECO:0000259" key="8">
    <source>
        <dbReference type="Pfam" id="PF02687"/>
    </source>
</evidence>
<keyword evidence="5 7" id="KW-1133">Transmembrane helix</keyword>
<keyword evidence="10" id="KW-1185">Reference proteome</keyword>
<comment type="caution">
    <text evidence="9">The sequence shown here is derived from an EMBL/GenBank/DDBJ whole genome shotgun (WGS) entry which is preliminary data.</text>
</comment>
<evidence type="ECO:0000256" key="5">
    <source>
        <dbReference type="ARBA" id="ARBA00022989"/>
    </source>
</evidence>
<evidence type="ECO:0000256" key="7">
    <source>
        <dbReference type="SAM" id="Phobius"/>
    </source>
</evidence>
<sequence length="449" mass="48687">MGIFQRAFLSVIRKLGKSVVLFLVLLVVSTFVLVGLSTKRTSDTAALELRHTLGGNFGLVINKANSENYKADENGGVQYTGSSLNDSVIEKVMSISGIEQYNAYQNGESEVLSSDGIPLELIKTNNQYDEDERLLHMATSESNSFSEKSNYFQKEIFQLTEGKHIGDGDTSIALISKDLAAVNHLKVGDKIMLKTMNGGAVVTLTIAGLFEIKEPQVNAGLAPPPSLYQNRIFTDNKTAKELYTNGKGEYKGVNFYVDDPAQLSNIIESVKENVNIAWDDFSIETADAEYRRSAAPLEKMSSMLSSLLLCIVVGSLLALSLMLALWMKERVHEIGVLLAMGFDKIQIIGQHIVEILLIAIVAFGISYFAGAAAANTAGNYLMTSACEQSVGEQDIEVTGKDTAPIEIDVTAPDFFAVCGIGSLVAVLSVFVSSVPVVRLKPKEILTKMN</sequence>
<dbReference type="PANTHER" id="PTHR30489">
    <property type="entry name" value="LIPOPROTEIN-RELEASING SYSTEM TRANSMEMBRANE PROTEIN LOLE"/>
    <property type="match status" value="1"/>
</dbReference>
<feature type="transmembrane region" description="Helical" evidence="7">
    <location>
        <begin position="414"/>
        <end position="437"/>
    </location>
</feature>
<evidence type="ECO:0000256" key="4">
    <source>
        <dbReference type="ARBA" id="ARBA00022692"/>
    </source>
</evidence>
<dbReference type="InterPro" id="IPR051447">
    <property type="entry name" value="Lipoprotein-release_system"/>
</dbReference>
<dbReference type="RefSeq" id="WP_159752151.1">
    <property type="nucleotide sequence ID" value="NZ_WUQX01000001.1"/>
</dbReference>